<evidence type="ECO:0000256" key="3">
    <source>
        <dbReference type="ARBA" id="ARBA00022694"/>
    </source>
</evidence>
<dbReference type="GO" id="GO:0005655">
    <property type="term" value="C:nucleolar ribonuclease P complex"/>
    <property type="evidence" value="ECO:0007669"/>
    <property type="project" value="TreeGrafter"/>
</dbReference>
<sequence>LISLHCNERMAFELNPLDVQRAMERNVYFELCYAPSIRDNQSRTYTMQLAKQLFESTKGHKLILSSEAENVSEIRNPADIFYFAKAIGLPNDLAKFTVEKHCEQLLYTRKK</sequence>
<dbReference type="PANTHER" id="PTHR13031">
    <property type="entry name" value="RIBONUCLEASE P SUBUNIT P30"/>
    <property type="match status" value="1"/>
</dbReference>
<dbReference type="Gene3D" id="3.20.20.140">
    <property type="entry name" value="Metal-dependent hydrolases"/>
    <property type="match status" value="1"/>
</dbReference>
<dbReference type="GO" id="GO:0003723">
    <property type="term" value="F:RNA binding"/>
    <property type="evidence" value="ECO:0007669"/>
    <property type="project" value="TreeGrafter"/>
</dbReference>
<keyword evidence="3" id="KW-0819">tRNA processing</keyword>
<dbReference type="AlphaFoldDB" id="A0A367IMB8"/>
<dbReference type="InterPro" id="IPR002738">
    <property type="entry name" value="RNase_P_p30"/>
</dbReference>
<feature type="non-terminal residue" evidence="4">
    <location>
        <position position="1"/>
    </location>
</feature>
<reference evidence="4 5" key="1">
    <citation type="journal article" date="2018" name="G3 (Bethesda)">
        <title>Phylogenetic and Phylogenomic Definition of Rhizopus Species.</title>
        <authorList>
            <person name="Gryganskyi A.P."/>
            <person name="Golan J."/>
            <person name="Dolatabadi S."/>
            <person name="Mondo S."/>
            <person name="Robb S."/>
            <person name="Idnurm A."/>
            <person name="Muszewska A."/>
            <person name="Steczkiewicz K."/>
            <person name="Masonjones S."/>
            <person name="Liao H.L."/>
            <person name="Gajdeczka M.T."/>
            <person name="Anike F."/>
            <person name="Vuek A."/>
            <person name="Anishchenko I.M."/>
            <person name="Voigt K."/>
            <person name="de Hoog G.S."/>
            <person name="Smith M.E."/>
            <person name="Heitman J."/>
            <person name="Vilgalys R."/>
            <person name="Stajich J.E."/>
        </authorList>
    </citation>
    <scope>NUCLEOTIDE SEQUENCE [LARGE SCALE GENOMIC DNA]</scope>
    <source>
        <strain evidence="4 5">LSU 92-RS-03</strain>
    </source>
</reference>
<protein>
    <submittedName>
        <fullName evidence="4">Ribonuclease P protein subunit p30</fullName>
    </submittedName>
</protein>
<name>A0A367IMB8_RHIST</name>
<accession>A0A367IMB8</accession>
<dbReference type="SUPFAM" id="SSF89550">
    <property type="entry name" value="PHP domain-like"/>
    <property type="match status" value="1"/>
</dbReference>
<dbReference type="OrthoDB" id="17948at2759"/>
<comment type="caution">
    <text evidence="4">The sequence shown here is derived from an EMBL/GenBank/DDBJ whole genome shotgun (WGS) entry which is preliminary data.</text>
</comment>
<dbReference type="PANTHER" id="PTHR13031:SF0">
    <property type="entry name" value="RIBONUCLEASE P PROTEIN SUBUNIT P30"/>
    <property type="match status" value="1"/>
</dbReference>
<organism evidence="4 5">
    <name type="scientific">Rhizopus stolonifer</name>
    <name type="common">Rhizopus nigricans</name>
    <dbReference type="NCBI Taxonomy" id="4846"/>
    <lineage>
        <taxon>Eukaryota</taxon>
        <taxon>Fungi</taxon>
        <taxon>Fungi incertae sedis</taxon>
        <taxon>Mucoromycota</taxon>
        <taxon>Mucoromycotina</taxon>
        <taxon>Mucoromycetes</taxon>
        <taxon>Mucorales</taxon>
        <taxon>Mucorineae</taxon>
        <taxon>Rhizopodaceae</taxon>
        <taxon>Rhizopus</taxon>
    </lineage>
</organism>
<comment type="similarity">
    <text evidence="2">Belongs to the eukaryotic/archaeal RNase P protein component 3 family.</text>
</comment>
<evidence type="ECO:0000313" key="5">
    <source>
        <dbReference type="Proteomes" id="UP000253551"/>
    </source>
</evidence>
<dbReference type="InterPro" id="IPR016195">
    <property type="entry name" value="Pol/histidinol_Pase-like"/>
</dbReference>
<dbReference type="Pfam" id="PF01876">
    <property type="entry name" value="RNase_P_p30"/>
    <property type="match status" value="1"/>
</dbReference>
<dbReference type="GO" id="GO:0008033">
    <property type="term" value="P:tRNA processing"/>
    <property type="evidence" value="ECO:0007669"/>
    <property type="project" value="UniProtKB-KW"/>
</dbReference>
<comment type="subcellular location">
    <subcellularLocation>
        <location evidence="1">Nucleus</location>
    </subcellularLocation>
</comment>
<dbReference type="Proteomes" id="UP000253551">
    <property type="component" value="Unassembled WGS sequence"/>
</dbReference>
<dbReference type="STRING" id="4846.A0A367IMB8"/>
<evidence type="ECO:0000313" key="4">
    <source>
        <dbReference type="EMBL" id="RCH78783.1"/>
    </source>
</evidence>
<evidence type="ECO:0000256" key="1">
    <source>
        <dbReference type="ARBA" id="ARBA00004123"/>
    </source>
</evidence>
<gene>
    <name evidence="4" type="primary">RPP30</name>
    <name evidence="4" type="ORF">CU098_000608</name>
</gene>
<evidence type="ECO:0000256" key="2">
    <source>
        <dbReference type="ARBA" id="ARBA00007331"/>
    </source>
</evidence>
<keyword evidence="5" id="KW-1185">Reference proteome</keyword>
<proteinExistence type="inferred from homology"/>
<dbReference type="EMBL" id="PJQM01007000">
    <property type="protein sequence ID" value="RCH78783.1"/>
    <property type="molecule type" value="Genomic_DNA"/>
</dbReference>